<dbReference type="Proteomes" id="UP000321933">
    <property type="component" value="Unassembled WGS sequence"/>
</dbReference>
<dbReference type="InterPro" id="IPR050197">
    <property type="entry name" value="Aldolase_class_II_sugar_metab"/>
</dbReference>
<dbReference type="PANTHER" id="PTHR22789">
    <property type="entry name" value="FUCULOSE PHOSPHATE ALDOLASE"/>
    <property type="match status" value="1"/>
</dbReference>
<evidence type="ECO:0000313" key="5">
    <source>
        <dbReference type="Proteomes" id="UP000321933"/>
    </source>
</evidence>
<dbReference type="OrthoDB" id="5500703at2"/>
<evidence type="ECO:0000313" key="4">
    <source>
        <dbReference type="EMBL" id="TXS91744.1"/>
    </source>
</evidence>
<keyword evidence="5" id="KW-1185">Reference proteome</keyword>
<sequence>MERFEHLNRDIMAAIAPRPGRYPLLGQVSLKGQVALLCRMASREGWNEHLAGHITLRLADGNLLCNPWELTWDEVTEADIITVNTRGEVLDSDWNVTPAIGLHLQLHAARQDVHVVMHNHPEWSGLWACLGESPPPLDQAGAYVDGPLPVFSEYDGTFDDQNITASLVEALGDAKWALLANHGSLVLGANLRQAHLRMATLEWRSKRAWQARLAGGGKALPEAMVKQIALPDANGFPFLFEAMARRELRQDPGILNAAETTT</sequence>
<evidence type="ECO:0000256" key="2">
    <source>
        <dbReference type="ARBA" id="ARBA00023239"/>
    </source>
</evidence>
<keyword evidence="1" id="KW-0479">Metal-binding</keyword>
<dbReference type="SMART" id="SM01007">
    <property type="entry name" value="Aldolase_II"/>
    <property type="match status" value="1"/>
</dbReference>
<dbReference type="Gene3D" id="3.40.225.10">
    <property type="entry name" value="Class II aldolase/adducin N-terminal domain"/>
    <property type="match status" value="1"/>
</dbReference>
<dbReference type="Pfam" id="PF00596">
    <property type="entry name" value="Aldolase_II"/>
    <property type="match status" value="1"/>
</dbReference>
<dbReference type="GO" id="GO:0046872">
    <property type="term" value="F:metal ion binding"/>
    <property type="evidence" value="ECO:0007669"/>
    <property type="project" value="UniProtKB-KW"/>
</dbReference>
<gene>
    <name evidence="4" type="ORF">FVW59_11370</name>
</gene>
<dbReference type="AlphaFoldDB" id="A0A5C8ZVG3"/>
<dbReference type="PANTHER" id="PTHR22789:SF0">
    <property type="entry name" value="3-OXO-TETRONATE 4-PHOSPHATE DECARBOXYLASE-RELATED"/>
    <property type="match status" value="1"/>
</dbReference>
<dbReference type="InterPro" id="IPR036409">
    <property type="entry name" value="Aldolase_II/adducin_N_sf"/>
</dbReference>
<reference evidence="4 5" key="1">
    <citation type="submission" date="2019-08" db="EMBL/GenBank/DDBJ databases">
        <title>Parahaliea maris sp. nov., isolated from the surface seawater.</title>
        <authorList>
            <person name="Liu Y."/>
        </authorList>
    </citation>
    <scope>NUCLEOTIDE SEQUENCE [LARGE SCALE GENOMIC DNA]</scope>
    <source>
        <strain evidence="4 5">S2-26</strain>
    </source>
</reference>
<evidence type="ECO:0000259" key="3">
    <source>
        <dbReference type="SMART" id="SM01007"/>
    </source>
</evidence>
<dbReference type="InterPro" id="IPR001303">
    <property type="entry name" value="Aldolase_II/adducin_N"/>
</dbReference>
<evidence type="ECO:0000256" key="1">
    <source>
        <dbReference type="ARBA" id="ARBA00022723"/>
    </source>
</evidence>
<feature type="domain" description="Class II aldolase/adducin N-terminal" evidence="3">
    <location>
        <begin position="32"/>
        <end position="209"/>
    </location>
</feature>
<dbReference type="EMBL" id="VRYZ01000004">
    <property type="protein sequence ID" value="TXS91744.1"/>
    <property type="molecule type" value="Genomic_DNA"/>
</dbReference>
<comment type="caution">
    <text evidence="4">The sequence shown here is derived from an EMBL/GenBank/DDBJ whole genome shotgun (WGS) entry which is preliminary data.</text>
</comment>
<accession>A0A5C8ZVG3</accession>
<protein>
    <submittedName>
        <fullName evidence="4">Class II aldolase/adducin family protein</fullName>
    </submittedName>
</protein>
<dbReference type="RefSeq" id="WP_148064441.1">
    <property type="nucleotide sequence ID" value="NZ_VRYZ01000004.1"/>
</dbReference>
<proteinExistence type="predicted"/>
<organism evidence="4 5">
    <name type="scientific">Parahaliea aestuarii</name>
    <dbReference type="NCBI Taxonomy" id="1852021"/>
    <lineage>
        <taxon>Bacteria</taxon>
        <taxon>Pseudomonadati</taxon>
        <taxon>Pseudomonadota</taxon>
        <taxon>Gammaproteobacteria</taxon>
        <taxon>Cellvibrionales</taxon>
        <taxon>Halieaceae</taxon>
        <taxon>Parahaliea</taxon>
    </lineage>
</organism>
<dbReference type="GO" id="GO:0005829">
    <property type="term" value="C:cytosol"/>
    <property type="evidence" value="ECO:0007669"/>
    <property type="project" value="TreeGrafter"/>
</dbReference>
<keyword evidence="2" id="KW-0456">Lyase</keyword>
<name>A0A5C8ZVG3_9GAMM</name>
<dbReference type="GO" id="GO:0016832">
    <property type="term" value="F:aldehyde-lyase activity"/>
    <property type="evidence" value="ECO:0007669"/>
    <property type="project" value="TreeGrafter"/>
</dbReference>
<dbReference type="SUPFAM" id="SSF53639">
    <property type="entry name" value="AraD/HMP-PK domain-like"/>
    <property type="match status" value="1"/>
</dbReference>
<dbReference type="GO" id="GO:0019323">
    <property type="term" value="P:pentose catabolic process"/>
    <property type="evidence" value="ECO:0007669"/>
    <property type="project" value="TreeGrafter"/>
</dbReference>